<protein>
    <recommendedName>
        <fullName evidence="6">Transmembrane protein</fullName>
    </recommendedName>
</protein>
<dbReference type="Proteomes" id="UP001178743">
    <property type="component" value="Chromosome"/>
</dbReference>
<keyword evidence="1" id="KW-0812">Transmembrane</keyword>
<dbReference type="EMBL" id="LR739235">
    <property type="protein sequence ID" value="VZR97376.1"/>
    <property type="molecule type" value="Genomic_DNA"/>
</dbReference>
<evidence type="ECO:0008006" key="6">
    <source>
        <dbReference type="Google" id="ProtNLM"/>
    </source>
</evidence>
<organism evidence="2">
    <name type="scientific">Mycoplasma feriruminatoris</name>
    <dbReference type="NCBI Taxonomy" id="1179777"/>
    <lineage>
        <taxon>Bacteria</taxon>
        <taxon>Bacillati</taxon>
        <taxon>Mycoplasmatota</taxon>
        <taxon>Mollicutes</taxon>
        <taxon>Mycoplasmataceae</taxon>
        <taxon>Mycoplasma</taxon>
    </lineage>
</organism>
<dbReference type="RefSeq" id="WP_278299917.1">
    <property type="nucleotide sequence ID" value="NZ_CP104008.1"/>
</dbReference>
<sequence>MNNLLNIYLFAETNAANSEAMKQNLAQLAQEVQVYINIFLGSCASLVVLLSLVIGSIAWFKASKADSDEQRALELKKIKWLVGFFVFIIIAWGISGIVTTILQGIWKG</sequence>
<dbReference type="Proteomes" id="UP001214039">
    <property type="component" value="Chromosome"/>
</dbReference>
<dbReference type="AlphaFoldDB" id="A0A654IH01"/>
<feature type="transmembrane region" description="Helical" evidence="1">
    <location>
        <begin position="34"/>
        <end position="60"/>
    </location>
</feature>
<dbReference type="EMBL" id="CP104008">
    <property type="protein sequence ID" value="WFQ92676.1"/>
    <property type="molecule type" value="Genomic_DNA"/>
</dbReference>
<gene>
    <name evidence="2" type="ORF">MF5295_00282</name>
    <name evidence="3" type="ORF">MFERI14822_00465</name>
    <name evidence="4" type="ORF">MFERI15181_00786</name>
</gene>
<keyword evidence="1" id="KW-0472">Membrane</keyword>
<keyword evidence="1" id="KW-1133">Transmembrane helix</keyword>
<name>A0A654IH01_9MOLU</name>
<reference evidence="4 5" key="2">
    <citation type="submission" date="2022-11" db="EMBL/GenBank/DDBJ databases">
        <title>Comparative genomic analysis of Mycoplasma feriruminatoris and the Mycoplasma mycoides cluster.</title>
        <authorList>
            <person name="Baby V."/>
            <person name="Ambroset C."/>
            <person name="Gaurivaud P."/>
            <person name="Boury C."/>
            <person name="Guichoux E."/>
            <person name="Lartigue C."/>
            <person name="Tardy F."/>
            <person name="Sirand-Pugnet P."/>
        </authorList>
    </citation>
    <scope>NUCLEOTIDE SEQUENCE [LARGE SCALE GENOMIC DNA]</scope>
    <source>
        <strain evidence="3">L14822</strain>
        <strain evidence="4 5">L15181</strain>
    </source>
</reference>
<reference evidence="2" key="1">
    <citation type="submission" date="2019-11" db="EMBL/GenBank/DDBJ databases">
        <authorList>
            <person name="Falquet L."/>
            <person name="Falquet L."/>
        </authorList>
    </citation>
    <scope>NUCLEOTIDE SEQUENCE</scope>
    <source>
        <strain evidence="2">8756-13</strain>
    </source>
</reference>
<evidence type="ECO:0000256" key="1">
    <source>
        <dbReference type="SAM" id="Phobius"/>
    </source>
</evidence>
<accession>A0A654IH01</accession>
<evidence type="ECO:0000313" key="2">
    <source>
        <dbReference type="EMBL" id="VZR97376.1"/>
    </source>
</evidence>
<proteinExistence type="predicted"/>
<evidence type="ECO:0000313" key="4">
    <source>
        <dbReference type="EMBL" id="WFQ93865.1"/>
    </source>
</evidence>
<dbReference type="NCBIfam" id="NF045849">
    <property type="entry name" value="ICE_MMCAP2_0565"/>
    <property type="match status" value="1"/>
</dbReference>
<dbReference type="EMBL" id="CP113498">
    <property type="protein sequence ID" value="WFQ93865.1"/>
    <property type="molecule type" value="Genomic_DNA"/>
</dbReference>
<evidence type="ECO:0000313" key="5">
    <source>
        <dbReference type="Proteomes" id="UP001214039"/>
    </source>
</evidence>
<evidence type="ECO:0000313" key="3">
    <source>
        <dbReference type="EMBL" id="WFQ92676.1"/>
    </source>
</evidence>
<feature type="transmembrane region" description="Helical" evidence="1">
    <location>
        <begin position="81"/>
        <end position="106"/>
    </location>
</feature>
<keyword evidence="5" id="KW-1185">Reference proteome</keyword>